<evidence type="ECO:0000256" key="1">
    <source>
        <dbReference type="SAM" id="Phobius"/>
    </source>
</evidence>
<proteinExistence type="predicted"/>
<organism evidence="2">
    <name type="scientific">viral metagenome</name>
    <dbReference type="NCBI Taxonomy" id="1070528"/>
    <lineage>
        <taxon>unclassified sequences</taxon>
        <taxon>metagenomes</taxon>
        <taxon>organismal metagenomes</taxon>
    </lineage>
</organism>
<feature type="transmembrane region" description="Helical" evidence="1">
    <location>
        <begin position="5"/>
        <end position="23"/>
    </location>
</feature>
<dbReference type="AlphaFoldDB" id="A0A6C0EAJ0"/>
<keyword evidence="1" id="KW-0472">Membrane</keyword>
<evidence type="ECO:0000313" key="2">
    <source>
        <dbReference type="EMBL" id="QHT26146.1"/>
    </source>
</evidence>
<sequence length="116" mass="13606">MMRKYFIRFISFFLLILFVYNQYGNIFNANQMIDIIHEKYTMNVQTCKVYLYDTGLYKFVHPTATTIVEYIGSNVACSFCGILFLLVKTVIFTSAFHLVISVILRNMFFIFDIFGA</sequence>
<protein>
    <submittedName>
        <fullName evidence="2">Uncharacterized protein</fullName>
    </submittedName>
</protein>
<accession>A0A6C0EAJ0</accession>
<dbReference type="EMBL" id="MN739779">
    <property type="protein sequence ID" value="QHT26146.1"/>
    <property type="molecule type" value="Genomic_DNA"/>
</dbReference>
<reference evidence="2" key="1">
    <citation type="journal article" date="2020" name="Nature">
        <title>Giant virus diversity and host interactions through global metagenomics.</title>
        <authorList>
            <person name="Schulz F."/>
            <person name="Roux S."/>
            <person name="Paez-Espino D."/>
            <person name="Jungbluth S."/>
            <person name="Walsh D.A."/>
            <person name="Denef V.J."/>
            <person name="McMahon K.D."/>
            <person name="Konstantinidis K.T."/>
            <person name="Eloe-Fadrosh E.A."/>
            <person name="Kyrpides N.C."/>
            <person name="Woyke T."/>
        </authorList>
    </citation>
    <scope>NUCLEOTIDE SEQUENCE</scope>
    <source>
        <strain evidence="2">GVMAG-M-3300023179-27</strain>
    </source>
</reference>
<keyword evidence="1" id="KW-0812">Transmembrane</keyword>
<keyword evidence="1" id="KW-1133">Transmembrane helix</keyword>
<name>A0A6C0EAJ0_9ZZZZ</name>